<sequence length="629" mass="71129">MSDRLFLPHPPFLQPTRRRFLAGAAAMAAWATFGPKARADGGTNGKAHALAMHGEPKYGPDFKHFDYVNPDAPKGGQLRMSVPNSTTFESFNPFIVRGAPAAGSDGIYESLTVASNDEAFTQYGLLAQYIETPDDRSWVEFTLNPAARWWDGTAITPADVIFTLETLRAKGKPFYRFYYRSVAKVEQTGDLGVRFTFVPGDNRELPLIIGQMSVLCKAYWETRDFEKPSLDLPMGSGAYRITAFEPGRFVVTTRVQDYWGRDLPVNVGTGNWDSVRYIYYKDETVALEGLKAGDFDIRQERSAKIWATGYDARPVRDGRIVREQIPNEIPTGMQCFPFNIRRPIFQDRRVRQALGYAFDFEWSNKALFFGQYTRNASYFSNTELASSGLPQGEELAILEKYRGKVPDEVFTSVYEPPKTKGDGDIRDNLLKARALLQASGWVIRNERLVKQETGEPFQFEFLLFDPMFERIVLPFLRNLRRLGIVTTLRTVGVAEYQNRTDNFDFDMISGGFGQSLSPGNEQADYWGSASADQPGGQNIIGIKDPVIDELVDLLIASPDRESLIQRTRALDRVLLWGFYVIPNWHLRSWRVAYWNKFSRPAIAPKYDLGLDTWWIDPAKAAALAGEQAS</sequence>
<dbReference type="GO" id="GO:0030288">
    <property type="term" value="C:outer membrane-bounded periplasmic space"/>
    <property type="evidence" value="ECO:0007669"/>
    <property type="project" value="TreeGrafter"/>
</dbReference>
<dbReference type="InterPro" id="IPR019546">
    <property type="entry name" value="TAT_signal_bac_arc"/>
</dbReference>
<dbReference type="SUPFAM" id="SSF53850">
    <property type="entry name" value="Periplasmic binding protein-like II"/>
    <property type="match status" value="1"/>
</dbReference>
<dbReference type="InterPro" id="IPR006311">
    <property type="entry name" value="TAT_signal"/>
</dbReference>
<dbReference type="PANTHER" id="PTHR30290:SF64">
    <property type="entry name" value="ABC TRANSPORTER PERIPLASMIC BINDING PROTEIN"/>
    <property type="match status" value="1"/>
</dbReference>
<comment type="similarity">
    <text evidence="2">Belongs to the bacterial solute-binding protein 5 family.</text>
</comment>
<dbReference type="GO" id="GO:0042884">
    <property type="term" value="P:microcin transport"/>
    <property type="evidence" value="ECO:0007669"/>
    <property type="project" value="TreeGrafter"/>
</dbReference>
<evidence type="ECO:0000259" key="4">
    <source>
        <dbReference type="Pfam" id="PF00496"/>
    </source>
</evidence>
<dbReference type="GO" id="GO:0015833">
    <property type="term" value="P:peptide transport"/>
    <property type="evidence" value="ECO:0007669"/>
    <property type="project" value="TreeGrafter"/>
</dbReference>
<dbReference type="GO" id="GO:0043190">
    <property type="term" value="C:ATP-binding cassette (ABC) transporter complex"/>
    <property type="evidence" value="ECO:0007669"/>
    <property type="project" value="InterPro"/>
</dbReference>
<gene>
    <name evidence="5" type="ORF">FRZ61_04600</name>
</gene>
<dbReference type="PROSITE" id="PS51318">
    <property type="entry name" value="TAT"/>
    <property type="match status" value="1"/>
</dbReference>
<organism evidence="5 6">
    <name type="scientific">Hypericibacter adhaerens</name>
    <dbReference type="NCBI Taxonomy" id="2602016"/>
    <lineage>
        <taxon>Bacteria</taxon>
        <taxon>Pseudomonadati</taxon>
        <taxon>Pseudomonadota</taxon>
        <taxon>Alphaproteobacteria</taxon>
        <taxon>Rhodospirillales</taxon>
        <taxon>Dongiaceae</taxon>
        <taxon>Hypericibacter</taxon>
    </lineage>
</organism>
<evidence type="ECO:0000256" key="1">
    <source>
        <dbReference type="ARBA" id="ARBA00004418"/>
    </source>
</evidence>
<protein>
    <submittedName>
        <fullName evidence="5">ABC transporter</fullName>
    </submittedName>
</protein>
<evidence type="ECO:0000313" key="6">
    <source>
        <dbReference type="Proteomes" id="UP000325797"/>
    </source>
</evidence>
<dbReference type="Gene3D" id="3.40.190.10">
    <property type="entry name" value="Periplasmic binding protein-like II"/>
    <property type="match status" value="1"/>
</dbReference>
<dbReference type="GO" id="GO:1904680">
    <property type="term" value="F:peptide transmembrane transporter activity"/>
    <property type="evidence" value="ECO:0007669"/>
    <property type="project" value="TreeGrafter"/>
</dbReference>
<dbReference type="PANTHER" id="PTHR30290">
    <property type="entry name" value="PERIPLASMIC BINDING COMPONENT OF ABC TRANSPORTER"/>
    <property type="match status" value="1"/>
</dbReference>
<evidence type="ECO:0000313" key="5">
    <source>
        <dbReference type="EMBL" id="QEX20543.1"/>
    </source>
</evidence>
<dbReference type="KEGG" id="hadh:FRZ61_04600"/>
<dbReference type="Gene3D" id="3.10.105.10">
    <property type="entry name" value="Dipeptide-binding Protein, Domain 3"/>
    <property type="match status" value="1"/>
</dbReference>
<keyword evidence="6" id="KW-1185">Reference proteome</keyword>
<dbReference type="InterPro" id="IPR000914">
    <property type="entry name" value="SBP_5_dom"/>
</dbReference>
<dbReference type="NCBIfam" id="TIGR01409">
    <property type="entry name" value="TAT_signal_seq"/>
    <property type="match status" value="1"/>
</dbReference>
<reference evidence="5 6" key="1">
    <citation type="submission" date="2019-08" db="EMBL/GenBank/DDBJ databases">
        <title>Hyperibacter terrae gen. nov., sp. nov. and Hyperibacter viscosus sp. nov., two new members in the family Rhodospirillaceae isolated from the rhizosphere of Hypericum perforatum.</title>
        <authorList>
            <person name="Noviana Z."/>
        </authorList>
    </citation>
    <scope>NUCLEOTIDE SEQUENCE [LARGE SCALE GENOMIC DNA]</scope>
    <source>
        <strain evidence="5 6">R5959</strain>
    </source>
</reference>
<dbReference type="Proteomes" id="UP000325797">
    <property type="component" value="Chromosome"/>
</dbReference>
<dbReference type="Pfam" id="PF00496">
    <property type="entry name" value="SBP_bac_5"/>
    <property type="match status" value="1"/>
</dbReference>
<dbReference type="InterPro" id="IPR030678">
    <property type="entry name" value="Peptide/Ni-bd"/>
</dbReference>
<dbReference type="OrthoDB" id="9803988at2"/>
<accession>A0A5J6MTB6</accession>
<evidence type="ECO:0000256" key="3">
    <source>
        <dbReference type="ARBA" id="ARBA00022729"/>
    </source>
</evidence>
<dbReference type="InterPro" id="IPR039424">
    <property type="entry name" value="SBP_5"/>
</dbReference>
<dbReference type="FunFam" id="3.10.105.10:FF:000005">
    <property type="entry name" value="ABC transporter substrate-binding protein"/>
    <property type="match status" value="1"/>
</dbReference>
<dbReference type="PIRSF" id="PIRSF002741">
    <property type="entry name" value="MppA"/>
    <property type="match status" value="1"/>
</dbReference>
<evidence type="ECO:0000256" key="2">
    <source>
        <dbReference type="ARBA" id="ARBA00005695"/>
    </source>
</evidence>
<proteinExistence type="inferred from homology"/>
<comment type="subcellular location">
    <subcellularLocation>
        <location evidence="1">Periplasm</location>
    </subcellularLocation>
</comment>
<dbReference type="EMBL" id="CP042582">
    <property type="protein sequence ID" value="QEX20543.1"/>
    <property type="molecule type" value="Genomic_DNA"/>
</dbReference>
<keyword evidence="3" id="KW-0732">Signal</keyword>
<dbReference type="AlphaFoldDB" id="A0A5J6MTB6"/>
<dbReference type="RefSeq" id="WP_151114777.1">
    <property type="nucleotide sequence ID" value="NZ_CP042582.1"/>
</dbReference>
<feature type="domain" description="Solute-binding protein family 5" evidence="4">
    <location>
        <begin position="124"/>
        <end position="530"/>
    </location>
</feature>
<name>A0A5J6MTB6_9PROT</name>
<dbReference type="CDD" id="cd08497">
    <property type="entry name" value="MbnE-like"/>
    <property type="match status" value="1"/>
</dbReference>